<dbReference type="Gene3D" id="3.40.720.10">
    <property type="entry name" value="Alkaline Phosphatase, subunit A"/>
    <property type="match status" value="2"/>
</dbReference>
<dbReference type="PANTHER" id="PTHR31956:SF1">
    <property type="entry name" value="NON-SPECIFIC PHOSPHOLIPASE C1"/>
    <property type="match status" value="1"/>
</dbReference>
<dbReference type="InterPro" id="IPR035992">
    <property type="entry name" value="Ricin_B-like_lectins"/>
</dbReference>
<keyword evidence="1" id="KW-0378">Hydrolase</keyword>
<evidence type="ECO:0000313" key="3">
    <source>
        <dbReference type="EMBL" id="ORX57960.1"/>
    </source>
</evidence>
<dbReference type="STRING" id="101127.A0A1X2GNG1"/>
<evidence type="ECO:0000313" key="4">
    <source>
        <dbReference type="Proteomes" id="UP000242146"/>
    </source>
</evidence>
<evidence type="ECO:0000256" key="1">
    <source>
        <dbReference type="ARBA" id="ARBA00022801"/>
    </source>
</evidence>
<dbReference type="EMBL" id="MCGT01000007">
    <property type="protein sequence ID" value="ORX57960.1"/>
    <property type="molecule type" value="Genomic_DNA"/>
</dbReference>
<dbReference type="GO" id="GO:0042578">
    <property type="term" value="F:phosphoric ester hydrolase activity"/>
    <property type="evidence" value="ECO:0007669"/>
    <property type="project" value="UniProtKB-ARBA"/>
</dbReference>
<gene>
    <name evidence="3" type="ORF">DM01DRAFT_1333641</name>
</gene>
<feature type="compositionally biased region" description="Basic residues" evidence="2">
    <location>
        <begin position="11"/>
        <end position="33"/>
    </location>
</feature>
<dbReference type="CDD" id="cd16014">
    <property type="entry name" value="PLC"/>
    <property type="match status" value="1"/>
</dbReference>
<organism evidence="3 4">
    <name type="scientific">Hesseltinella vesiculosa</name>
    <dbReference type="NCBI Taxonomy" id="101127"/>
    <lineage>
        <taxon>Eukaryota</taxon>
        <taxon>Fungi</taxon>
        <taxon>Fungi incertae sedis</taxon>
        <taxon>Mucoromycota</taxon>
        <taxon>Mucoromycotina</taxon>
        <taxon>Mucoromycetes</taxon>
        <taxon>Mucorales</taxon>
        <taxon>Cunninghamellaceae</taxon>
        <taxon>Hesseltinella</taxon>
    </lineage>
</organism>
<dbReference type="InterPro" id="IPR007312">
    <property type="entry name" value="Phosphoesterase"/>
</dbReference>
<dbReference type="InterPro" id="IPR017850">
    <property type="entry name" value="Alkaline_phosphatase_core_sf"/>
</dbReference>
<dbReference type="PANTHER" id="PTHR31956">
    <property type="entry name" value="NON-SPECIFIC PHOSPHOLIPASE C4-RELATED"/>
    <property type="match status" value="1"/>
</dbReference>
<accession>A0A1X2GNG1</accession>
<dbReference type="AlphaFoldDB" id="A0A1X2GNG1"/>
<name>A0A1X2GNG1_9FUNG</name>
<feature type="region of interest" description="Disordered" evidence="2">
    <location>
        <begin position="1"/>
        <end position="39"/>
    </location>
</feature>
<dbReference type="Gene3D" id="2.80.10.50">
    <property type="match status" value="1"/>
</dbReference>
<comment type="caution">
    <text evidence="3">The sequence shown here is derived from an EMBL/GenBank/DDBJ whole genome shotgun (WGS) entry which is preliminary data.</text>
</comment>
<dbReference type="SUPFAM" id="SSF50370">
    <property type="entry name" value="Ricin B-like lectins"/>
    <property type="match status" value="1"/>
</dbReference>
<keyword evidence="4" id="KW-1185">Reference proteome</keyword>
<feature type="non-terminal residue" evidence="3">
    <location>
        <position position="1"/>
    </location>
</feature>
<sequence length="614" mass="66873">MASFGAAKKDTHGHHGKGGHGKGGHGRGGHHTQSRYAQAPGLEKIKNVILFMQENRSFDTYYGTMAGVTGFGDPNIGVQSNGLNLLYQPCSASSDTKNGTKYLLPYNLQGNRAGCTAGGSNAWGPNHKAINGGKNDNWPNGNSPASMGYLTRSEIPFQFSLAESFTILDNYHQSVTSSTNPNRAFWLSGTIVSPNTGYVLEDNNEVIGLDWQTYPEALTNANVTWQVYQDSDNFDDNPLAWFSYWRNLPDGPEKQKGLGFLGLQTFYDQAANGTLPEVSIIVGPTELSEHPDNTPMAGAWLQQQVVNAVTTSPLYNQSVLLINYDESGGFFDHVVPPQMPSSSWVTDWTLQSVPYGLGPRVPMTIISPYHRGGHVFSEVADHSSCLQFLEEWVGKLPDGSYAAPAVNLDPWFRSTSSNLVSSFNFANPDFSVPSMPTVAKPAQTSAGKWDPTEMCENLTDPKTTPPYGKQTYPVVETGAKSLRGNHVTKRRVTFVKDGSAIEVSGNQLFSRRMHKRGVQGLGANSHFITEPAGNGDQFRIHLADDKSKCLNAWGADLQVGECKGSLWESSYATHGGTHLIRSVANNKYLTVQGNQVTLVDNPVEAHIQLYSVTA</sequence>
<dbReference type="Pfam" id="PF04185">
    <property type="entry name" value="Phosphoesterase"/>
    <property type="match status" value="1"/>
</dbReference>
<reference evidence="3 4" key="1">
    <citation type="submission" date="2016-07" db="EMBL/GenBank/DDBJ databases">
        <title>Pervasive Adenine N6-methylation of Active Genes in Fungi.</title>
        <authorList>
            <consortium name="DOE Joint Genome Institute"/>
            <person name="Mondo S.J."/>
            <person name="Dannebaum R.O."/>
            <person name="Kuo R.C."/>
            <person name="Labutti K."/>
            <person name="Haridas S."/>
            <person name="Kuo A."/>
            <person name="Salamov A."/>
            <person name="Ahrendt S.R."/>
            <person name="Lipzen A."/>
            <person name="Sullivan W."/>
            <person name="Andreopoulos W.B."/>
            <person name="Clum A."/>
            <person name="Lindquist E."/>
            <person name="Daum C."/>
            <person name="Ramamoorthy G.K."/>
            <person name="Gryganskyi A."/>
            <person name="Culley D."/>
            <person name="Magnuson J.K."/>
            <person name="James T.Y."/>
            <person name="O'Malley M.A."/>
            <person name="Stajich J.E."/>
            <person name="Spatafora J.W."/>
            <person name="Visel A."/>
            <person name="Grigoriev I.V."/>
        </authorList>
    </citation>
    <scope>NUCLEOTIDE SEQUENCE [LARGE SCALE GENOMIC DNA]</scope>
    <source>
        <strain evidence="3 4">NRRL 3301</strain>
    </source>
</reference>
<protein>
    <submittedName>
        <fullName evidence="3">Phosphoesterase-domain-containing protein</fullName>
    </submittedName>
</protein>
<dbReference type="OrthoDB" id="5135119at2759"/>
<proteinExistence type="predicted"/>
<evidence type="ECO:0000256" key="2">
    <source>
        <dbReference type="SAM" id="MobiDB-lite"/>
    </source>
</evidence>
<dbReference type="Proteomes" id="UP000242146">
    <property type="component" value="Unassembled WGS sequence"/>
</dbReference>